<evidence type="ECO:0000313" key="5">
    <source>
        <dbReference type="Proteomes" id="UP000319148"/>
    </source>
</evidence>
<comment type="caution">
    <text evidence="4">The sequence shown here is derived from an EMBL/GenBank/DDBJ whole genome shotgun (WGS) entry which is preliminary data.</text>
</comment>
<dbReference type="RefSeq" id="WP_139941099.1">
    <property type="nucleotide sequence ID" value="NZ_JBHSYP010000006.1"/>
</dbReference>
<evidence type="ECO:0000313" key="4">
    <source>
        <dbReference type="EMBL" id="TPD59436.1"/>
    </source>
</evidence>
<dbReference type="Proteomes" id="UP000319148">
    <property type="component" value="Unassembled WGS sequence"/>
</dbReference>
<sequence length="383" mass="40942">MKAKFLVIAATALTTLSGASAFAGTITDWNTDNVDVPAGPYIDDVTYYSTIYDQDVTGGTAGATTNGRIAFTPPEASGPGITVINNEPYPGEGNAIPDCIIASGGAACQDPFQSGKRYKLQITDTGAIDLVFNVSEDAEVNSYRVFQKIINATGGRLEGFDIQLGFNIGDEFVQSTAGDGLGFDLAEGSQANFPFGLFGDADTNQHHDLDGFFDNDARAGFLTSLTEDELSSTGLFGVYEEMFGDWLALSMVPEGYFWDHDGDPETDAILMAWLNADGEWEMRRAEDGSEAVPTAPTIVTEQDLIDAGYELGVIEDLANVNTDFYISVGDISSWLTYDVSPLAQIGEASFTLRLVAREVPAPAALGLMGLGLGLFGWRRRKSA</sequence>
<proteinExistence type="predicted"/>
<feature type="signal peptide" evidence="2">
    <location>
        <begin position="1"/>
        <end position="23"/>
    </location>
</feature>
<dbReference type="NCBIfam" id="TIGR02595">
    <property type="entry name" value="PEP_CTERM"/>
    <property type="match status" value="1"/>
</dbReference>
<dbReference type="EMBL" id="VFIY01000014">
    <property type="protein sequence ID" value="TPD59436.1"/>
    <property type="molecule type" value="Genomic_DNA"/>
</dbReference>
<keyword evidence="1" id="KW-1133">Transmembrane helix</keyword>
<feature type="domain" description="Ice-binding protein C-terminal" evidence="3">
    <location>
        <begin position="359"/>
        <end position="380"/>
    </location>
</feature>
<accession>A0A501PHW6</accession>
<dbReference type="Pfam" id="PF07589">
    <property type="entry name" value="PEP-CTERM"/>
    <property type="match status" value="1"/>
</dbReference>
<evidence type="ECO:0000256" key="2">
    <source>
        <dbReference type="SAM" id="SignalP"/>
    </source>
</evidence>
<keyword evidence="5" id="KW-1185">Reference proteome</keyword>
<organism evidence="4 5">
    <name type="scientific">Emcibacter nanhaiensis</name>
    <dbReference type="NCBI Taxonomy" id="1505037"/>
    <lineage>
        <taxon>Bacteria</taxon>
        <taxon>Pseudomonadati</taxon>
        <taxon>Pseudomonadota</taxon>
        <taxon>Alphaproteobacteria</taxon>
        <taxon>Emcibacterales</taxon>
        <taxon>Emcibacteraceae</taxon>
        <taxon>Emcibacter</taxon>
    </lineage>
</organism>
<evidence type="ECO:0000256" key="1">
    <source>
        <dbReference type="SAM" id="Phobius"/>
    </source>
</evidence>
<evidence type="ECO:0000259" key="3">
    <source>
        <dbReference type="Pfam" id="PF07589"/>
    </source>
</evidence>
<dbReference type="NCBIfam" id="NF033657">
    <property type="entry name" value="choice_anch_F"/>
    <property type="match status" value="1"/>
</dbReference>
<keyword evidence="2" id="KW-0732">Signal</keyword>
<keyword evidence="1" id="KW-0472">Membrane</keyword>
<reference evidence="5" key="1">
    <citation type="submission" date="2019-06" db="EMBL/GenBank/DDBJ databases">
        <title>The complete genome of Emcibacter congregatus ZYLT.</title>
        <authorList>
            <person name="Zhao Z."/>
        </authorList>
    </citation>
    <scope>NUCLEOTIDE SEQUENCE [LARGE SCALE GENOMIC DNA]</scope>
    <source>
        <strain evidence="5">MCCC 1A06723</strain>
    </source>
</reference>
<dbReference type="OrthoDB" id="7486720at2"/>
<protein>
    <submittedName>
        <fullName evidence="4">Choice-of-anchor F family protein</fullName>
    </submittedName>
</protein>
<dbReference type="AlphaFoldDB" id="A0A501PHW6"/>
<feature type="transmembrane region" description="Helical" evidence="1">
    <location>
        <begin position="359"/>
        <end position="377"/>
    </location>
</feature>
<gene>
    <name evidence="4" type="ORF">FIV46_11635</name>
</gene>
<feature type="chain" id="PRO_5021340509" evidence="2">
    <location>
        <begin position="24"/>
        <end position="383"/>
    </location>
</feature>
<dbReference type="InterPro" id="IPR013424">
    <property type="entry name" value="Ice-binding_C"/>
</dbReference>
<keyword evidence="1" id="KW-0812">Transmembrane</keyword>
<name>A0A501PHW6_9PROT</name>